<keyword evidence="3" id="KW-0396">Initiation factor</keyword>
<feature type="binding site" evidence="2">
    <location>
        <begin position="241"/>
        <end position="242"/>
    </location>
    <ligand>
        <name>substrate</name>
    </ligand>
</feature>
<dbReference type="InterPro" id="IPR027363">
    <property type="entry name" value="M1Pi_N"/>
</dbReference>
<dbReference type="AlphaFoldDB" id="N0BH50"/>
<keyword evidence="1 2" id="KW-0413">Isomerase</keyword>
<dbReference type="GO" id="GO:0019509">
    <property type="term" value="P:L-methionine salvage from methylthioadenosine"/>
    <property type="evidence" value="ECO:0007669"/>
    <property type="project" value="UniProtKB-UniRule"/>
</dbReference>
<comment type="catalytic activity">
    <reaction evidence="2">
        <text>5-(methylsulfanyl)-alpha-D-ribose 1-phosphate = 5-(methylsulfanyl)-D-ribulose 1-phosphate</text>
        <dbReference type="Rhea" id="RHEA:19989"/>
        <dbReference type="ChEBI" id="CHEBI:58533"/>
        <dbReference type="ChEBI" id="CHEBI:58548"/>
        <dbReference type="EC" id="5.3.1.23"/>
    </reaction>
</comment>
<dbReference type="Pfam" id="PF01008">
    <property type="entry name" value="IF-2B"/>
    <property type="match status" value="1"/>
</dbReference>
<dbReference type="RefSeq" id="WP_015591215.1">
    <property type="nucleotide sequence ID" value="NC_021169.1"/>
</dbReference>
<dbReference type="FunFam" id="3.40.50.10470:FF:000006">
    <property type="entry name" value="Methylthioribose-1-phosphate isomerase"/>
    <property type="match status" value="1"/>
</dbReference>
<dbReference type="STRING" id="387631.Asulf_01642"/>
<dbReference type="EC" id="5.3.1.23" evidence="2"/>
<sequence length="349" mass="38677">MRTIYWENCIKMIDQTKLPDELEILEIRNVDDLVSAIKRLSIRGAPALEAAGGYGVALACIEREFDSFEDFLKYVSERASSLANARPTAVNLSVGVERVLRKVKAASSIEEARKLAVQEAEKIAEEDVFRNRLMGSFGAKLIEDGDSILTICNTGSLATVEWGTALGVIRSAKLEGKNIRVFACETRPLNQGSRLTTWELINDGIDVTLITDSMAGIVMQKGMVDKVIVGADRIVSDGVFNKIGTYTLAVLAKEHGIPFFVAAPLTTFDWEKKMDDVVIEERDADELRYCHVKCKNCRIAPENVKVYNPAFDSTPLSYVSALITEKGVIFPPYDESVPKVLKSKEFINR</sequence>
<name>N0BH50_9EURY</name>
<evidence type="ECO:0000313" key="3">
    <source>
        <dbReference type="EMBL" id="AGK61617.1"/>
    </source>
</evidence>
<dbReference type="NCBIfam" id="NF004326">
    <property type="entry name" value="PRK05720.1"/>
    <property type="match status" value="1"/>
</dbReference>
<protein>
    <recommendedName>
        <fullName evidence="2">Putative methylthioribose-1-phosphate isomerase</fullName>
        <shortName evidence="2">M1Pi</shortName>
        <shortName evidence="2">MTR-1-P isomerase</shortName>
        <ecNumber evidence="2">5.3.1.23</ecNumber>
    </recommendedName>
    <alternativeName>
        <fullName evidence="2">MTNA-like protein</fullName>
        <shortName evidence="2">aMTNA</shortName>
    </alternativeName>
    <alternativeName>
        <fullName evidence="2">S-methyl-5-thioribose-1-phosphate isomerase</fullName>
    </alternativeName>
</protein>
<dbReference type="PANTHER" id="PTHR43475:SF1">
    <property type="entry name" value="METHYLTHIORIBOSE-1-PHOSPHATE ISOMERASE"/>
    <property type="match status" value="1"/>
</dbReference>
<dbReference type="NCBIfam" id="NF004700">
    <property type="entry name" value="PRK06036.1"/>
    <property type="match status" value="1"/>
</dbReference>
<dbReference type="HOGENOM" id="CLU_016218_1_2_2"/>
<dbReference type="FunFam" id="1.20.120.420:FF:000003">
    <property type="entry name" value="Methylthioribose-1-phosphate isomerase"/>
    <property type="match status" value="1"/>
</dbReference>
<dbReference type="InterPro" id="IPR037171">
    <property type="entry name" value="NagB/RpiA_transferase-like"/>
</dbReference>
<feature type="site" description="Transition state stabilizer" evidence="2">
    <location>
        <position position="152"/>
    </location>
</feature>
<dbReference type="EMBL" id="CP005290">
    <property type="protein sequence ID" value="AGK61617.1"/>
    <property type="molecule type" value="Genomic_DNA"/>
</dbReference>
<dbReference type="InterPro" id="IPR005251">
    <property type="entry name" value="IF-M1Pi"/>
</dbReference>
<organism evidence="3 4">
    <name type="scientific">Archaeoglobus sulfaticallidus PM70-1</name>
    <dbReference type="NCBI Taxonomy" id="387631"/>
    <lineage>
        <taxon>Archaea</taxon>
        <taxon>Methanobacteriati</taxon>
        <taxon>Methanobacteriota</taxon>
        <taxon>Archaeoglobi</taxon>
        <taxon>Archaeoglobales</taxon>
        <taxon>Archaeoglobaceae</taxon>
        <taxon>Archaeoglobus</taxon>
    </lineage>
</organism>
<feature type="binding site" evidence="2">
    <location>
        <position position="191"/>
    </location>
    <ligand>
        <name>substrate</name>
    </ligand>
</feature>
<dbReference type="eggNOG" id="arCOG01123">
    <property type="taxonomic scope" value="Archaea"/>
</dbReference>
<dbReference type="Gene3D" id="1.20.120.420">
    <property type="entry name" value="translation initiation factor eif-2b, domain 1"/>
    <property type="match status" value="1"/>
</dbReference>
<dbReference type="Proteomes" id="UP000013307">
    <property type="component" value="Chromosome"/>
</dbReference>
<accession>N0BH50</accession>
<proteinExistence type="inferred from homology"/>
<dbReference type="InterPro" id="IPR011559">
    <property type="entry name" value="Initiation_fac_2B_a/b/d"/>
</dbReference>
<dbReference type="Gene3D" id="3.40.50.10470">
    <property type="entry name" value="Translation initiation factor eif-2b, domain 2"/>
    <property type="match status" value="1"/>
</dbReference>
<dbReference type="GeneID" id="15393277"/>
<evidence type="ECO:0000256" key="2">
    <source>
        <dbReference type="HAMAP-Rule" id="MF_01678"/>
    </source>
</evidence>
<dbReference type="InterPro" id="IPR000649">
    <property type="entry name" value="IF-2B-related"/>
</dbReference>
<reference evidence="3 4" key="1">
    <citation type="journal article" date="2013" name="Genome Announc.">
        <title>Complete Genome Sequence of the Thermophilic and Facultatively Chemolithoautotrophic Sulfate Reducer Archaeoglobus sulfaticallidus Strain PM70-1T.</title>
        <authorList>
            <person name="Stokke R."/>
            <person name="Hocking W.P."/>
            <person name="Steinsbu B.O."/>
            <person name="Steen I.H."/>
        </authorList>
    </citation>
    <scope>NUCLEOTIDE SEQUENCE [LARGE SCALE GENOMIC DNA]</scope>
    <source>
        <strain evidence="3">PM70-1</strain>
    </source>
</reference>
<feature type="binding site" evidence="2">
    <location>
        <begin position="43"/>
        <end position="45"/>
    </location>
    <ligand>
        <name>substrate</name>
    </ligand>
</feature>
<gene>
    <name evidence="3" type="ORF">Asulf_01642</name>
</gene>
<evidence type="ECO:0000313" key="4">
    <source>
        <dbReference type="Proteomes" id="UP000013307"/>
    </source>
</evidence>
<keyword evidence="2" id="KW-0486">Methionine biosynthesis</keyword>
<dbReference type="GO" id="GO:0003743">
    <property type="term" value="F:translation initiation factor activity"/>
    <property type="evidence" value="ECO:0007669"/>
    <property type="project" value="UniProtKB-KW"/>
</dbReference>
<dbReference type="NCBIfam" id="TIGR00524">
    <property type="entry name" value="eIF-2B_rel"/>
    <property type="match status" value="1"/>
</dbReference>
<dbReference type="HAMAP" id="MF_01678">
    <property type="entry name" value="Salvage_MtnA"/>
    <property type="match status" value="1"/>
</dbReference>
<feature type="active site" description="Proton donor" evidence="2">
    <location>
        <position position="232"/>
    </location>
</feature>
<comment type="function">
    <text evidence="2">Catalyzes the interconversion of methylthioribose-1-phosphate (MTR-1-P) into methylthioribulose-1-phosphate (MTRu-1-P).</text>
</comment>
<keyword evidence="2" id="KW-0028">Amino-acid biosynthesis</keyword>
<feature type="binding site" evidence="2">
    <location>
        <position position="86"/>
    </location>
    <ligand>
        <name>substrate</name>
    </ligand>
</feature>
<comment type="similarity">
    <text evidence="2">Belongs to the EIF-2B alpha/beta/delta subunits family. MtnA subfamily.</text>
</comment>
<dbReference type="OrthoDB" id="45195at2157"/>
<dbReference type="NCBIfam" id="TIGR00512">
    <property type="entry name" value="salvage_mtnA"/>
    <property type="match status" value="1"/>
</dbReference>
<dbReference type="GO" id="GO:0046523">
    <property type="term" value="F:S-methyl-5-thioribose-1-phosphate isomerase activity"/>
    <property type="evidence" value="ECO:0007669"/>
    <property type="project" value="UniProtKB-UniRule"/>
</dbReference>
<dbReference type="SUPFAM" id="SSF100950">
    <property type="entry name" value="NagB/RpiA/CoA transferase-like"/>
    <property type="match status" value="1"/>
</dbReference>
<dbReference type="KEGG" id="ast:Asulf_01642"/>
<keyword evidence="3" id="KW-0648">Protein biosynthesis</keyword>
<keyword evidence="4" id="KW-1185">Reference proteome</keyword>
<evidence type="ECO:0000256" key="1">
    <source>
        <dbReference type="ARBA" id="ARBA00023235"/>
    </source>
</evidence>
<dbReference type="PANTHER" id="PTHR43475">
    <property type="entry name" value="METHYLTHIORIBOSE-1-PHOSPHATE ISOMERASE"/>
    <property type="match status" value="1"/>
</dbReference>
<dbReference type="InterPro" id="IPR042529">
    <property type="entry name" value="IF_2B-like_C"/>
</dbReference>